<keyword evidence="2" id="KW-1185">Reference proteome</keyword>
<accession>A0AAV9ZCY6</accession>
<protein>
    <submittedName>
        <fullName evidence="1">Uncharacterized protein</fullName>
    </submittedName>
</protein>
<name>A0AAV9ZCY6_9AGAR</name>
<sequence>MNHCTTIQWFYTLLRAPCLSPEIHLMILEHCSPADLITMNQIDPFRSFLASSPTIWESARATHGVPAPEFGFTELEHAKRLFEGGKCSVSLRRSHR</sequence>
<comment type="caution">
    <text evidence="1">The sequence shown here is derived from an EMBL/GenBank/DDBJ whole genome shotgun (WGS) entry which is preliminary data.</text>
</comment>
<organism evidence="1 2">
    <name type="scientific">Favolaschia claudopus</name>
    <dbReference type="NCBI Taxonomy" id="2862362"/>
    <lineage>
        <taxon>Eukaryota</taxon>
        <taxon>Fungi</taxon>
        <taxon>Dikarya</taxon>
        <taxon>Basidiomycota</taxon>
        <taxon>Agaricomycotina</taxon>
        <taxon>Agaricomycetes</taxon>
        <taxon>Agaricomycetidae</taxon>
        <taxon>Agaricales</taxon>
        <taxon>Marasmiineae</taxon>
        <taxon>Mycenaceae</taxon>
        <taxon>Favolaschia</taxon>
    </lineage>
</organism>
<dbReference type="EMBL" id="JAWWNJ010000164">
    <property type="protein sequence ID" value="KAK6977877.1"/>
    <property type="molecule type" value="Genomic_DNA"/>
</dbReference>
<gene>
    <name evidence="1" type="ORF">R3P38DRAFT_513467</name>
</gene>
<proteinExistence type="predicted"/>
<evidence type="ECO:0000313" key="2">
    <source>
        <dbReference type="Proteomes" id="UP001362999"/>
    </source>
</evidence>
<dbReference type="Proteomes" id="UP001362999">
    <property type="component" value="Unassembled WGS sequence"/>
</dbReference>
<reference evidence="1 2" key="1">
    <citation type="journal article" date="2024" name="J Genomics">
        <title>Draft genome sequencing and assembly of Favolaschia claudopus CIRM-BRFM 2984 isolated from oak limbs.</title>
        <authorList>
            <person name="Navarro D."/>
            <person name="Drula E."/>
            <person name="Chaduli D."/>
            <person name="Cazenave R."/>
            <person name="Ahrendt S."/>
            <person name="Wang J."/>
            <person name="Lipzen A."/>
            <person name="Daum C."/>
            <person name="Barry K."/>
            <person name="Grigoriev I.V."/>
            <person name="Favel A."/>
            <person name="Rosso M.N."/>
            <person name="Martin F."/>
        </authorList>
    </citation>
    <scope>NUCLEOTIDE SEQUENCE [LARGE SCALE GENOMIC DNA]</scope>
    <source>
        <strain evidence="1 2">CIRM-BRFM 2984</strain>
    </source>
</reference>
<evidence type="ECO:0000313" key="1">
    <source>
        <dbReference type="EMBL" id="KAK6977877.1"/>
    </source>
</evidence>
<dbReference type="AlphaFoldDB" id="A0AAV9ZCY6"/>